<comment type="caution">
    <text evidence="1">The sequence shown here is derived from an EMBL/GenBank/DDBJ whole genome shotgun (WGS) entry which is preliminary data.</text>
</comment>
<protein>
    <submittedName>
        <fullName evidence="1">Uncharacterized protein</fullName>
    </submittedName>
</protein>
<organism evidence="1 2">
    <name type="scientific">Plantactinospora solaniradicis</name>
    <dbReference type="NCBI Taxonomy" id="1723736"/>
    <lineage>
        <taxon>Bacteria</taxon>
        <taxon>Bacillati</taxon>
        <taxon>Actinomycetota</taxon>
        <taxon>Actinomycetes</taxon>
        <taxon>Micromonosporales</taxon>
        <taxon>Micromonosporaceae</taxon>
        <taxon>Plantactinospora</taxon>
    </lineage>
</organism>
<dbReference type="Proteomes" id="UP001596203">
    <property type="component" value="Unassembled WGS sequence"/>
</dbReference>
<gene>
    <name evidence="1" type="ORF">ACFP2T_03635</name>
</gene>
<evidence type="ECO:0000313" key="1">
    <source>
        <dbReference type="EMBL" id="MFC6015287.1"/>
    </source>
</evidence>
<dbReference type="RefSeq" id="WP_377417198.1">
    <property type="nucleotide sequence ID" value="NZ_JBHSPR010000001.1"/>
</dbReference>
<reference evidence="2" key="1">
    <citation type="journal article" date="2019" name="Int. J. Syst. Evol. Microbiol.">
        <title>The Global Catalogue of Microorganisms (GCM) 10K type strain sequencing project: providing services to taxonomists for standard genome sequencing and annotation.</title>
        <authorList>
            <consortium name="The Broad Institute Genomics Platform"/>
            <consortium name="The Broad Institute Genome Sequencing Center for Infectious Disease"/>
            <person name="Wu L."/>
            <person name="Ma J."/>
        </authorList>
    </citation>
    <scope>NUCLEOTIDE SEQUENCE [LARGE SCALE GENOMIC DNA]</scope>
    <source>
        <strain evidence="2">ZS-35-S2</strain>
    </source>
</reference>
<name>A0ABW1K0P5_9ACTN</name>
<accession>A0ABW1K0P5</accession>
<proteinExistence type="predicted"/>
<keyword evidence="2" id="KW-1185">Reference proteome</keyword>
<sequence length="650" mass="70307">MKSDDAVPTVACVRCAGTTFTLDRCRCRDGDGDFLVEQQVGGPDDDGRPWPDCELCAGDGTVARPCLECSGHGRCRSQLVLTVANLDTGAVASASVVPGSVEPTLGPDGWRIALGPLLAELAGRAGVAPATLREVFTLDRPPEPDGQLSVLLNRRWRPDLVAVDRHDLEARALANRSYAPWLVFLGRTAAPDRPDLAGHLDRLRRLADRLCLDLVVEARSTGYGTPSWDIRFETFGAGVPQRPHGVHSDLPTAVERTSVDDACYGLAERCLTAPAHYLDPQLPDSHPLPGEPVEPVDVDQLERRILRDCADAPGAQAIWRDGRWRHTSLYTADTTTTLAELETGQVARQHTVILARTWEPPAPSWLGDPIPQTPCGDCHGTGTREWLLPCHACAGNGRTCQGAVLTVTDLAGRVVHLNWRADDSAAPAMLVGTEPAGQPVVQLADRYRLRPWATIFGVRPDELVDLDSDRAVDHDLLDGIVTVVRPGDDPAVSHLTTVSRGRPGGRLLVSTAGWDAPPLTRLARVVHGLGLVLRVVVTDHRHNAGDLRLVQGLHWQVDAVGTQSPPDGAGTPWHRSLPEAVAYCLRYLGSDLHRSLPTVPDHPIGVPQQPIPPDDLPDPTGRVRELAARHPGQPVTARLDRTGWQVRVPE</sequence>
<evidence type="ECO:0000313" key="2">
    <source>
        <dbReference type="Proteomes" id="UP001596203"/>
    </source>
</evidence>
<dbReference type="EMBL" id="JBHSPR010000001">
    <property type="protein sequence ID" value="MFC6015287.1"/>
    <property type="molecule type" value="Genomic_DNA"/>
</dbReference>